<name>A0A0E9UTK6_ANGAN</name>
<proteinExistence type="predicted"/>
<protein>
    <submittedName>
        <fullName evidence="1">Uncharacterized protein</fullName>
    </submittedName>
</protein>
<sequence>MREKTAGHTHKFQEWYTLMQTKQSYNKLKCLLKNDLLWKLYFEDL</sequence>
<evidence type="ECO:0000313" key="1">
    <source>
        <dbReference type="EMBL" id="JAH68268.1"/>
    </source>
</evidence>
<organism evidence="1">
    <name type="scientific">Anguilla anguilla</name>
    <name type="common">European freshwater eel</name>
    <name type="synonym">Muraena anguilla</name>
    <dbReference type="NCBI Taxonomy" id="7936"/>
    <lineage>
        <taxon>Eukaryota</taxon>
        <taxon>Metazoa</taxon>
        <taxon>Chordata</taxon>
        <taxon>Craniata</taxon>
        <taxon>Vertebrata</taxon>
        <taxon>Euteleostomi</taxon>
        <taxon>Actinopterygii</taxon>
        <taxon>Neopterygii</taxon>
        <taxon>Teleostei</taxon>
        <taxon>Anguilliformes</taxon>
        <taxon>Anguillidae</taxon>
        <taxon>Anguilla</taxon>
    </lineage>
</organism>
<accession>A0A0E9UTK6</accession>
<reference evidence="1" key="1">
    <citation type="submission" date="2014-11" db="EMBL/GenBank/DDBJ databases">
        <authorList>
            <person name="Amaro Gonzalez C."/>
        </authorList>
    </citation>
    <scope>NUCLEOTIDE SEQUENCE</scope>
</reference>
<dbReference type="AlphaFoldDB" id="A0A0E9UTK6"/>
<reference evidence="1" key="2">
    <citation type="journal article" date="2015" name="Fish Shellfish Immunol.">
        <title>Early steps in the European eel (Anguilla anguilla)-Vibrio vulnificus interaction in the gills: Role of the RtxA13 toxin.</title>
        <authorList>
            <person name="Callol A."/>
            <person name="Pajuelo D."/>
            <person name="Ebbesson L."/>
            <person name="Teles M."/>
            <person name="MacKenzie S."/>
            <person name="Amaro C."/>
        </authorList>
    </citation>
    <scope>NUCLEOTIDE SEQUENCE</scope>
</reference>
<dbReference type="EMBL" id="GBXM01040309">
    <property type="protein sequence ID" value="JAH68268.1"/>
    <property type="molecule type" value="Transcribed_RNA"/>
</dbReference>